<feature type="transmembrane region" description="Helical" evidence="6">
    <location>
        <begin position="27"/>
        <end position="45"/>
    </location>
</feature>
<dbReference type="NCBIfam" id="TIGR00784">
    <property type="entry name" value="citMHS"/>
    <property type="match status" value="1"/>
</dbReference>
<evidence type="ECO:0000256" key="5">
    <source>
        <dbReference type="ARBA" id="ARBA00023136"/>
    </source>
</evidence>
<feature type="transmembrane region" description="Helical" evidence="6">
    <location>
        <begin position="351"/>
        <end position="369"/>
    </location>
</feature>
<feature type="transmembrane region" description="Helical" evidence="6">
    <location>
        <begin position="123"/>
        <end position="153"/>
    </location>
</feature>
<gene>
    <name evidence="8" type="ORF">J5W02_09130</name>
</gene>
<dbReference type="InterPro" id="IPR004680">
    <property type="entry name" value="Cit_transptr-like_dom"/>
</dbReference>
<feature type="transmembrane region" description="Helical" evidence="6">
    <location>
        <begin position="160"/>
        <end position="178"/>
    </location>
</feature>
<feature type="transmembrane region" description="Helical" evidence="6">
    <location>
        <begin position="280"/>
        <end position="298"/>
    </location>
</feature>
<evidence type="ECO:0000259" key="7">
    <source>
        <dbReference type="Pfam" id="PF03600"/>
    </source>
</evidence>
<organism evidence="8 9">
    <name type="scientific">Caproiciproducens faecalis</name>
    <dbReference type="NCBI Taxonomy" id="2820301"/>
    <lineage>
        <taxon>Bacteria</taxon>
        <taxon>Bacillati</taxon>
        <taxon>Bacillota</taxon>
        <taxon>Clostridia</taxon>
        <taxon>Eubacteriales</taxon>
        <taxon>Acutalibacteraceae</taxon>
        <taxon>Caproiciproducens</taxon>
    </lineage>
</organism>
<keyword evidence="2" id="KW-0813">Transport</keyword>
<accession>A0ABS7DPE8</accession>
<dbReference type="Pfam" id="PF03600">
    <property type="entry name" value="CitMHS"/>
    <property type="match status" value="1"/>
</dbReference>
<evidence type="ECO:0000256" key="2">
    <source>
        <dbReference type="ARBA" id="ARBA00022448"/>
    </source>
</evidence>
<evidence type="ECO:0000256" key="6">
    <source>
        <dbReference type="SAM" id="Phobius"/>
    </source>
</evidence>
<dbReference type="EMBL" id="JAGFNZ010000003">
    <property type="protein sequence ID" value="MBW7572976.1"/>
    <property type="molecule type" value="Genomic_DNA"/>
</dbReference>
<sequence>MITVLAWLMIIVFMVLIMKKKMHPFAAIVSIPLLFTIIGVFFGLYKEAAATAYKMAASDVTFGDQFKLLGDWIVQGLTKVSPTAFMLFFAILFFSLMLDVGLFDPITKLVIRLAKGDPVKVLVGTGIISAIVSLSGDGTTTTLICCTALIPIYKKLNLKMMNLGVILILMNTILNLLPWSGPTARVISVLEGINANEILLALVPGMAIAILYVLGVSYYLGLKERKRLGIQHLSDEDIELLIAQNATEQKAQISTKQTIANTVLTIGAMFFLISGTFEPVFIFLVATVLALVINYRTVNEQKQKIQDSAADVLQTVIMIVGAGVFMGLFSYSGMSDALASSLVHIIPQSFGRYWCLITTLISAPGGFFLSNDGFFYGVLPVLAQTGVQYGFTSFQIGFASLLGQAFHMLSPLTAFIYLLLSMTKLDMGEWQKEAGKWAVGIFIILIITGLVTGSLPVISNVH</sequence>
<keyword evidence="5 6" id="KW-0472">Membrane</keyword>
<evidence type="ECO:0000256" key="3">
    <source>
        <dbReference type="ARBA" id="ARBA00022692"/>
    </source>
</evidence>
<dbReference type="InterPro" id="IPR014738">
    <property type="entry name" value="Citrate_transporter"/>
</dbReference>
<keyword evidence="3 6" id="KW-0812">Transmembrane</keyword>
<evidence type="ECO:0000256" key="4">
    <source>
        <dbReference type="ARBA" id="ARBA00022989"/>
    </source>
</evidence>
<keyword evidence="9" id="KW-1185">Reference proteome</keyword>
<dbReference type="Proteomes" id="UP000719942">
    <property type="component" value="Unassembled WGS sequence"/>
</dbReference>
<dbReference type="RefSeq" id="WP_219965385.1">
    <property type="nucleotide sequence ID" value="NZ_JAGFNZ010000003.1"/>
</dbReference>
<feature type="transmembrane region" description="Helical" evidence="6">
    <location>
        <begin position="310"/>
        <end position="331"/>
    </location>
</feature>
<feature type="transmembrane region" description="Helical" evidence="6">
    <location>
        <begin position="198"/>
        <end position="220"/>
    </location>
</feature>
<feature type="transmembrane region" description="Helical" evidence="6">
    <location>
        <begin position="84"/>
        <end position="103"/>
    </location>
</feature>
<protein>
    <submittedName>
        <fullName evidence="8">Citrate transporter</fullName>
    </submittedName>
</protein>
<keyword evidence="4 6" id="KW-1133">Transmembrane helix</keyword>
<name>A0ABS7DPE8_9FIRM</name>
<proteinExistence type="predicted"/>
<reference evidence="8 9" key="1">
    <citation type="submission" date="2021-03" db="EMBL/GenBank/DDBJ databases">
        <title>Caproiciproducens sp. nov. isolated from feces of cow.</title>
        <authorList>
            <person name="Choi J.-Y."/>
        </authorList>
    </citation>
    <scope>NUCLEOTIDE SEQUENCE [LARGE SCALE GENOMIC DNA]</scope>
    <source>
        <strain evidence="8 9">AGMB10547</strain>
    </source>
</reference>
<comment type="caution">
    <text evidence="8">The sequence shown here is derived from an EMBL/GenBank/DDBJ whole genome shotgun (WGS) entry which is preliminary data.</text>
</comment>
<feature type="transmembrane region" description="Helical" evidence="6">
    <location>
        <begin position="405"/>
        <end position="425"/>
    </location>
</feature>
<feature type="domain" description="Citrate transporter-like" evidence="7">
    <location>
        <begin position="14"/>
        <end position="402"/>
    </location>
</feature>
<feature type="transmembrane region" description="Helical" evidence="6">
    <location>
        <begin position="437"/>
        <end position="458"/>
    </location>
</feature>
<comment type="subcellular location">
    <subcellularLocation>
        <location evidence="1">Membrane</location>
        <topology evidence="1">Multi-pass membrane protein</topology>
    </subcellularLocation>
</comment>
<evidence type="ECO:0000313" key="9">
    <source>
        <dbReference type="Proteomes" id="UP000719942"/>
    </source>
</evidence>
<evidence type="ECO:0000256" key="1">
    <source>
        <dbReference type="ARBA" id="ARBA00004141"/>
    </source>
</evidence>
<evidence type="ECO:0000313" key="8">
    <source>
        <dbReference type="EMBL" id="MBW7572976.1"/>
    </source>
</evidence>